<accession>A0A9W7MPE6</accession>
<organism evidence="2 3">
    <name type="scientific">Hibiscus trionum</name>
    <name type="common">Flower of an hour</name>
    <dbReference type="NCBI Taxonomy" id="183268"/>
    <lineage>
        <taxon>Eukaryota</taxon>
        <taxon>Viridiplantae</taxon>
        <taxon>Streptophyta</taxon>
        <taxon>Embryophyta</taxon>
        <taxon>Tracheophyta</taxon>
        <taxon>Spermatophyta</taxon>
        <taxon>Magnoliopsida</taxon>
        <taxon>eudicotyledons</taxon>
        <taxon>Gunneridae</taxon>
        <taxon>Pentapetalae</taxon>
        <taxon>rosids</taxon>
        <taxon>malvids</taxon>
        <taxon>Malvales</taxon>
        <taxon>Malvaceae</taxon>
        <taxon>Malvoideae</taxon>
        <taxon>Hibiscus</taxon>
    </lineage>
</organism>
<protein>
    <submittedName>
        <fullName evidence="2">Syntaxin of plants 112</fullName>
    </submittedName>
</protein>
<reference evidence="2" key="1">
    <citation type="submission" date="2023-05" db="EMBL/GenBank/DDBJ databases">
        <title>Genome and transcriptome analyses reveal genes involved in the formation of fine ridges on petal epidermal cells in Hibiscus trionum.</title>
        <authorList>
            <person name="Koshimizu S."/>
            <person name="Masuda S."/>
            <person name="Ishii T."/>
            <person name="Shirasu K."/>
            <person name="Hoshino A."/>
            <person name="Arita M."/>
        </authorList>
    </citation>
    <scope>NUCLEOTIDE SEQUENCE</scope>
    <source>
        <strain evidence="2">Hamamatsu line</strain>
    </source>
</reference>
<proteinExistence type="predicted"/>
<name>A0A9W7MPE6_HIBTR</name>
<keyword evidence="3" id="KW-1185">Reference proteome</keyword>
<evidence type="ECO:0000256" key="1">
    <source>
        <dbReference type="SAM" id="Phobius"/>
    </source>
</evidence>
<evidence type="ECO:0000313" key="2">
    <source>
        <dbReference type="EMBL" id="GMJ12758.1"/>
    </source>
</evidence>
<dbReference type="OrthoDB" id="10255013at2759"/>
<gene>
    <name evidence="2" type="ORF">HRI_004945000</name>
</gene>
<dbReference type="EMBL" id="BSYR01000065">
    <property type="protein sequence ID" value="GMJ12758.1"/>
    <property type="molecule type" value="Genomic_DNA"/>
</dbReference>
<comment type="caution">
    <text evidence="2">The sequence shown here is derived from an EMBL/GenBank/DDBJ whole genome shotgun (WGS) entry which is preliminary data.</text>
</comment>
<keyword evidence="1" id="KW-0812">Transmembrane</keyword>
<sequence>MEVPFQGERSRFHFFPPILNMGYRMIQLDQSDEEQSLSKSFEDITLIYNCIKEISNLQQEAKTIDHNERLLNSISAKINSDMATIVATTKNIKARLESHRNTSTMNELRIKLSKMMIDFQSLREKIVVDEEPNSEILETTRLRELQHVFLDMVVLMDRQGEDQIDDTVKDVARGEINFSGGTNGWIYGEQMTNIGWKWGYWIGGLVVVLVLAWIIVSI</sequence>
<feature type="transmembrane region" description="Helical" evidence="1">
    <location>
        <begin position="198"/>
        <end position="216"/>
    </location>
</feature>
<keyword evidence="1" id="KW-1133">Transmembrane helix</keyword>
<keyword evidence="1" id="KW-0472">Membrane</keyword>
<evidence type="ECO:0000313" key="3">
    <source>
        <dbReference type="Proteomes" id="UP001165190"/>
    </source>
</evidence>
<dbReference type="Proteomes" id="UP001165190">
    <property type="component" value="Unassembled WGS sequence"/>
</dbReference>
<dbReference type="AlphaFoldDB" id="A0A9W7MPE6"/>